<dbReference type="InterPro" id="IPR005467">
    <property type="entry name" value="His_kinase_dom"/>
</dbReference>
<evidence type="ECO:0000256" key="6">
    <source>
        <dbReference type="ARBA" id="ARBA00022777"/>
    </source>
</evidence>
<evidence type="ECO:0000256" key="3">
    <source>
        <dbReference type="ARBA" id="ARBA00012438"/>
    </source>
</evidence>
<dbReference type="InterPro" id="IPR036890">
    <property type="entry name" value="HATPase_C_sf"/>
</dbReference>
<dbReference type="Gene3D" id="3.30.450.40">
    <property type="match status" value="1"/>
</dbReference>
<dbReference type="AlphaFoldDB" id="A0A4Z0BDI0"/>
<evidence type="ECO:0000256" key="5">
    <source>
        <dbReference type="ARBA" id="ARBA00022679"/>
    </source>
</evidence>
<dbReference type="PRINTS" id="PR00344">
    <property type="entry name" value="BCTRLSENSOR"/>
</dbReference>
<reference evidence="9 10" key="1">
    <citation type="submission" date="2019-03" db="EMBL/GenBank/DDBJ databases">
        <title>Ramlibacter rhizophilus CCTCC AB2015357, whole genome shotgun sequence.</title>
        <authorList>
            <person name="Zhang X."/>
            <person name="Feng G."/>
            <person name="Zhu H."/>
        </authorList>
    </citation>
    <scope>NUCLEOTIDE SEQUENCE [LARGE SCALE GENOMIC DNA]</scope>
    <source>
        <strain evidence="9 10">CCTCC AB2015357</strain>
    </source>
</reference>
<keyword evidence="4" id="KW-0597">Phosphoprotein</keyword>
<comment type="subcellular location">
    <subcellularLocation>
        <location evidence="2">Cell inner membrane</location>
        <topology evidence="2">Multi-pass membrane protein</topology>
    </subcellularLocation>
</comment>
<gene>
    <name evidence="9" type="ORF">EZ242_20695</name>
</gene>
<dbReference type="CDD" id="cd16922">
    <property type="entry name" value="HATPase_EvgS-ArcB-TorS-like"/>
    <property type="match status" value="1"/>
</dbReference>
<evidence type="ECO:0000313" key="10">
    <source>
        <dbReference type="Proteomes" id="UP000297564"/>
    </source>
</evidence>
<comment type="caution">
    <text evidence="9">The sequence shown here is derived from an EMBL/GenBank/DDBJ whole genome shotgun (WGS) entry which is preliminary data.</text>
</comment>
<name>A0A4Z0BDI0_9BURK</name>
<dbReference type="OrthoDB" id="8552871at2"/>
<accession>A0A4Z0BDI0</accession>
<keyword evidence="5" id="KW-0808">Transferase</keyword>
<dbReference type="PANTHER" id="PTHR43547:SF2">
    <property type="entry name" value="HYBRID SIGNAL TRANSDUCTION HISTIDINE KINASE C"/>
    <property type="match status" value="1"/>
</dbReference>
<dbReference type="Gene3D" id="1.10.287.130">
    <property type="match status" value="1"/>
</dbReference>
<dbReference type="PROSITE" id="PS50109">
    <property type="entry name" value="HIS_KIN"/>
    <property type="match status" value="1"/>
</dbReference>
<evidence type="ECO:0000256" key="2">
    <source>
        <dbReference type="ARBA" id="ARBA00004429"/>
    </source>
</evidence>
<sequence>MAKAMLSRPASRVALQFAGHYTWPAMDEVPQPSPQSAPLDHDALRTRLEGLGSSLHLLQEIVFHAPVSLQLFDTSGRCVLFNPKHTELFGAMPPEDYNVFEDTVLEGAGVLERLRQAFAGKRSVIPPLWYDARELGNVHLDTGRRFALSAELVPLRMTGGDVTHVMAVATDVTEAVLAREKAEAAARGAAFLSEAGRLLNSSLDLGQTLSQLARLATPTLADYCIVDLVEADGSVRRVAAAHADRLGQPILDEMANFPPVPGSPQPARRVLDSGEPELLPELDADLLAERSLDPVHHQLLRRLGVRSHLAVPMRSGHRIVGAISLGYVLARRYRPEDIPLAEALASRAAVAIDNARLYGALARSEAALRELDRRKDEFIAVLAHELRNPLSAISNVGWALRSQALRPEMERSVNILARQTGRLTGLVNDLMDVSRITRGLVVLRPREVDLRELIDRALESVQVLVQDQGHAVTVECPDTAVPVRGDPARLEQIVVNLLGNAVKYTDPGGRIRVSLRTTQDRAVLQVHDPGIGIAPEFLPRIFDMFAQAEPGLSRSRGGLGIGLTIARRLVELHGGRIEASSVGVGQGATFTVELPLASPGAGEAGAGPAA</sequence>
<evidence type="ECO:0000259" key="8">
    <source>
        <dbReference type="PROSITE" id="PS50113"/>
    </source>
</evidence>
<dbReference type="CDD" id="cd00082">
    <property type="entry name" value="HisKA"/>
    <property type="match status" value="1"/>
</dbReference>
<organism evidence="9 10">
    <name type="scientific">Ramlibacter rhizophilus</name>
    <dbReference type="NCBI Taxonomy" id="1781167"/>
    <lineage>
        <taxon>Bacteria</taxon>
        <taxon>Pseudomonadati</taxon>
        <taxon>Pseudomonadota</taxon>
        <taxon>Betaproteobacteria</taxon>
        <taxon>Burkholderiales</taxon>
        <taxon>Comamonadaceae</taxon>
        <taxon>Ramlibacter</taxon>
    </lineage>
</organism>
<dbReference type="InterPro" id="IPR035965">
    <property type="entry name" value="PAS-like_dom_sf"/>
</dbReference>
<dbReference type="SMART" id="SM00065">
    <property type="entry name" value="GAF"/>
    <property type="match status" value="1"/>
</dbReference>
<evidence type="ECO:0000259" key="7">
    <source>
        <dbReference type="PROSITE" id="PS50109"/>
    </source>
</evidence>
<feature type="domain" description="Histidine kinase" evidence="7">
    <location>
        <begin position="381"/>
        <end position="598"/>
    </location>
</feature>
<dbReference type="SUPFAM" id="SSF55785">
    <property type="entry name" value="PYP-like sensor domain (PAS domain)"/>
    <property type="match status" value="1"/>
</dbReference>
<keyword evidence="6" id="KW-0418">Kinase</keyword>
<comment type="catalytic activity">
    <reaction evidence="1">
        <text>ATP + protein L-histidine = ADP + protein N-phospho-L-histidine.</text>
        <dbReference type="EC" id="2.7.13.3"/>
    </reaction>
</comment>
<proteinExistence type="predicted"/>
<dbReference type="SUPFAM" id="SSF55781">
    <property type="entry name" value="GAF domain-like"/>
    <property type="match status" value="1"/>
</dbReference>
<dbReference type="Proteomes" id="UP000297564">
    <property type="component" value="Unassembled WGS sequence"/>
</dbReference>
<dbReference type="EC" id="2.7.13.3" evidence="3"/>
<dbReference type="Gene3D" id="3.30.450.20">
    <property type="entry name" value="PAS domain"/>
    <property type="match status" value="1"/>
</dbReference>
<dbReference type="Gene3D" id="3.30.565.10">
    <property type="entry name" value="Histidine kinase-like ATPase, C-terminal domain"/>
    <property type="match status" value="1"/>
</dbReference>
<evidence type="ECO:0000256" key="1">
    <source>
        <dbReference type="ARBA" id="ARBA00000085"/>
    </source>
</evidence>
<evidence type="ECO:0000313" key="9">
    <source>
        <dbReference type="EMBL" id="TFY96449.1"/>
    </source>
</evidence>
<dbReference type="FunFam" id="3.30.565.10:FF:000006">
    <property type="entry name" value="Sensor histidine kinase WalK"/>
    <property type="match status" value="1"/>
</dbReference>
<dbReference type="InterPro" id="IPR029016">
    <property type="entry name" value="GAF-like_dom_sf"/>
</dbReference>
<dbReference type="SUPFAM" id="SSF47384">
    <property type="entry name" value="Homodimeric domain of signal transducing histidine kinase"/>
    <property type="match status" value="1"/>
</dbReference>
<dbReference type="SUPFAM" id="SSF55874">
    <property type="entry name" value="ATPase domain of HSP90 chaperone/DNA topoisomerase II/histidine kinase"/>
    <property type="match status" value="1"/>
</dbReference>
<dbReference type="InterPro" id="IPR036097">
    <property type="entry name" value="HisK_dim/P_sf"/>
</dbReference>
<dbReference type="InterPro" id="IPR004358">
    <property type="entry name" value="Sig_transdc_His_kin-like_C"/>
</dbReference>
<dbReference type="PROSITE" id="PS50113">
    <property type="entry name" value="PAC"/>
    <property type="match status" value="1"/>
</dbReference>
<dbReference type="SMART" id="SM00387">
    <property type="entry name" value="HATPase_c"/>
    <property type="match status" value="1"/>
</dbReference>
<dbReference type="InterPro" id="IPR003018">
    <property type="entry name" value="GAF"/>
</dbReference>
<dbReference type="InterPro" id="IPR003661">
    <property type="entry name" value="HisK_dim/P_dom"/>
</dbReference>
<dbReference type="Pfam" id="PF02518">
    <property type="entry name" value="HATPase_c"/>
    <property type="match status" value="1"/>
</dbReference>
<dbReference type="GO" id="GO:0000155">
    <property type="term" value="F:phosphorelay sensor kinase activity"/>
    <property type="evidence" value="ECO:0007669"/>
    <property type="project" value="InterPro"/>
</dbReference>
<dbReference type="Pfam" id="PF00512">
    <property type="entry name" value="HisKA"/>
    <property type="match status" value="1"/>
</dbReference>
<evidence type="ECO:0000256" key="4">
    <source>
        <dbReference type="ARBA" id="ARBA00022553"/>
    </source>
</evidence>
<protein>
    <recommendedName>
        <fullName evidence="3">histidine kinase</fullName>
        <ecNumber evidence="3">2.7.13.3</ecNumber>
    </recommendedName>
</protein>
<dbReference type="InterPro" id="IPR000700">
    <property type="entry name" value="PAS-assoc_C"/>
</dbReference>
<dbReference type="GO" id="GO:0005886">
    <property type="term" value="C:plasma membrane"/>
    <property type="evidence" value="ECO:0007669"/>
    <property type="project" value="UniProtKB-SubCell"/>
</dbReference>
<dbReference type="Pfam" id="PF01590">
    <property type="entry name" value="GAF"/>
    <property type="match status" value="1"/>
</dbReference>
<dbReference type="InterPro" id="IPR003594">
    <property type="entry name" value="HATPase_dom"/>
</dbReference>
<dbReference type="EMBL" id="SMLL01000009">
    <property type="protein sequence ID" value="TFY96449.1"/>
    <property type="molecule type" value="Genomic_DNA"/>
</dbReference>
<feature type="domain" description="PAC" evidence="8">
    <location>
        <begin position="131"/>
        <end position="184"/>
    </location>
</feature>
<keyword evidence="10" id="KW-1185">Reference proteome</keyword>
<dbReference type="SMART" id="SM00388">
    <property type="entry name" value="HisKA"/>
    <property type="match status" value="1"/>
</dbReference>
<dbReference type="PANTHER" id="PTHR43547">
    <property type="entry name" value="TWO-COMPONENT HISTIDINE KINASE"/>
    <property type="match status" value="1"/>
</dbReference>